<name>A0A4Z2E0G3_9TELE</name>
<dbReference type="GO" id="GO:0000785">
    <property type="term" value="C:chromatin"/>
    <property type="evidence" value="ECO:0007669"/>
    <property type="project" value="TreeGrafter"/>
</dbReference>
<organism evidence="2 3">
    <name type="scientific">Liparis tanakae</name>
    <name type="common">Tanaka's snailfish</name>
    <dbReference type="NCBI Taxonomy" id="230148"/>
    <lineage>
        <taxon>Eukaryota</taxon>
        <taxon>Metazoa</taxon>
        <taxon>Chordata</taxon>
        <taxon>Craniata</taxon>
        <taxon>Vertebrata</taxon>
        <taxon>Euteleostomi</taxon>
        <taxon>Actinopterygii</taxon>
        <taxon>Neopterygii</taxon>
        <taxon>Teleostei</taxon>
        <taxon>Neoteleostei</taxon>
        <taxon>Acanthomorphata</taxon>
        <taxon>Eupercaria</taxon>
        <taxon>Perciformes</taxon>
        <taxon>Cottioidei</taxon>
        <taxon>Cottales</taxon>
        <taxon>Liparidae</taxon>
        <taxon>Liparis</taxon>
    </lineage>
</organism>
<keyword evidence="3" id="KW-1185">Reference proteome</keyword>
<dbReference type="GO" id="GO:0006355">
    <property type="term" value="P:regulation of DNA-templated transcription"/>
    <property type="evidence" value="ECO:0007669"/>
    <property type="project" value="TreeGrafter"/>
</dbReference>
<dbReference type="PANTHER" id="PTHR22880">
    <property type="entry name" value="FALZ-RELATED BROMODOMAIN-CONTAINING PROTEINS"/>
    <property type="match status" value="1"/>
</dbReference>
<dbReference type="GO" id="GO:0006338">
    <property type="term" value="P:chromatin remodeling"/>
    <property type="evidence" value="ECO:0007669"/>
    <property type="project" value="TreeGrafter"/>
</dbReference>
<feature type="domain" description="NET" evidence="1">
    <location>
        <begin position="5"/>
        <end position="93"/>
    </location>
</feature>
<dbReference type="Pfam" id="PF17035">
    <property type="entry name" value="BET"/>
    <property type="match status" value="1"/>
</dbReference>
<gene>
    <name evidence="2" type="primary">BRD3_1</name>
    <name evidence="2" type="ORF">EYF80_067631</name>
</gene>
<comment type="caution">
    <text evidence="2">The sequence shown here is derived from an EMBL/GenBank/DDBJ whole genome shotgun (WGS) entry which is preliminary data.</text>
</comment>
<protein>
    <submittedName>
        <fullName evidence="2">Bromodomain-containing protein 3</fullName>
    </submittedName>
</protein>
<evidence type="ECO:0000259" key="1">
    <source>
        <dbReference type="PROSITE" id="PS51525"/>
    </source>
</evidence>
<accession>A0A4Z2E0G3</accession>
<dbReference type="GO" id="GO:0005634">
    <property type="term" value="C:nucleus"/>
    <property type="evidence" value="ECO:0007669"/>
    <property type="project" value="TreeGrafter"/>
</dbReference>
<evidence type="ECO:0000313" key="2">
    <source>
        <dbReference type="EMBL" id="TNN22255.1"/>
    </source>
</evidence>
<dbReference type="InterPro" id="IPR050935">
    <property type="entry name" value="Bromo_chromatin_reader"/>
</dbReference>
<dbReference type="InterPro" id="IPR027353">
    <property type="entry name" value="NET_dom"/>
</dbReference>
<dbReference type="OrthoDB" id="21449at2759"/>
<dbReference type="FunFam" id="1.20.1270.220:FF:000001">
    <property type="entry name" value="bromodomain-containing protein 2 isoform X1"/>
    <property type="match status" value="1"/>
</dbReference>
<dbReference type="AlphaFoldDB" id="A0A4Z2E0G3"/>
<dbReference type="PROSITE" id="PS51525">
    <property type="entry name" value="NET"/>
    <property type="match status" value="1"/>
</dbReference>
<dbReference type="Gene3D" id="1.20.1270.220">
    <property type="match status" value="1"/>
</dbReference>
<dbReference type="PANTHER" id="PTHR22880:SF246">
    <property type="entry name" value="BROMODOMAIN-CONTAINING PROTEIN 3"/>
    <property type="match status" value="1"/>
</dbReference>
<sequence>MPSEAWDLGDEALQMTYDEKQQLSLDINRLPGLKLGRVVHIIQRREPAAGDAHADADADPNEIEIDFETLKPTTLRELQQYVKSCLYKKFKKFQSRLRLQVAHKASTTTPVAF</sequence>
<reference evidence="2 3" key="1">
    <citation type="submission" date="2019-03" db="EMBL/GenBank/DDBJ databases">
        <title>First draft genome of Liparis tanakae, snailfish: a comprehensive survey of snailfish specific genes.</title>
        <authorList>
            <person name="Kim W."/>
            <person name="Song I."/>
            <person name="Jeong J.-H."/>
            <person name="Kim D."/>
            <person name="Kim S."/>
            <person name="Ryu S."/>
            <person name="Song J.Y."/>
            <person name="Lee S.K."/>
        </authorList>
    </citation>
    <scope>NUCLEOTIDE SEQUENCE [LARGE SCALE GENOMIC DNA]</scope>
    <source>
        <tissue evidence="2">Muscle</tissue>
    </source>
</reference>
<evidence type="ECO:0000313" key="3">
    <source>
        <dbReference type="Proteomes" id="UP000314294"/>
    </source>
</evidence>
<dbReference type="InterPro" id="IPR038336">
    <property type="entry name" value="NET_sf"/>
</dbReference>
<dbReference type="Proteomes" id="UP000314294">
    <property type="component" value="Unassembled WGS sequence"/>
</dbReference>
<proteinExistence type="predicted"/>
<dbReference type="EMBL" id="SRLO01023467">
    <property type="protein sequence ID" value="TNN22255.1"/>
    <property type="molecule type" value="Genomic_DNA"/>
</dbReference>